<protein>
    <recommendedName>
        <fullName evidence="4">Myelin-associated oligodendrocyte basic protein</fullName>
    </recommendedName>
</protein>
<accession>A0AA41SFX0</accession>
<dbReference type="InterPro" id="IPR010903">
    <property type="entry name" value="DUF1517"/>
</dbReference>
<evidence type="ECO:0000313" key="2">
    <source>
        <dbReference type="EMBL" id="MCL7033743.1"/>
    </source>
</evidence>
<keyword evidence="1" id="KW-0812">Transmembrane</keyword>
<dbReference type="Proteomes" id="UP001177140">
    <property type="component" value="Unassembled WGS sequence"/>
</dbReference>
<evidence type="ECO:0000313" key="3">
    <source>
        <dbReference type="Proteomes" id="UP001177140"/>
    </source>
</evidence>
<keyword evidence="3" id="KW-1185">Reference proteome</keyword>
<dbReference type="GO" id="GO:0009507">
    <property type="term" value="C:chloroplast"/>
    <property type="evidence" value="ECO:0007669"/>
    <property type="project" value="TreeGrafter"/>
</dbReference>
<organism evidence="2 3">
    <name type="scientific">Papaver nudicaule</name>
    <name type="common">Iceland poppy</name>
    <dbReference type="NCBI Taxonomy" id="74823"/>
    <lineage>
        <taxon>Eukaryota</taxon>
        <taxon>Viridiplantae</taxon>
        <taxon>Streptophyta</taxon>
        <taxon>Embryophyta</taxon>
        <taxon>Tracheophyta</taxon>
        <taxon>Spermatophyta</taxon>
        <taxon>Magnoliopsida</taxon>
        <taxon>Ranunculales</taxon>
        <taxon>Papaveraceae</taxon>
        <taxon>Papaveroideae</taxon>
        <taxon>Papaver</taxon>
    </lineage>
</organism>
<keyword evidence="1" id="KW-1133">Transmembrane helix</keyword>
<comment type="caution">
    <text evidence="2">The sequence shown here is derived from an EMBL/GenBank/DDBJ whole genome shotgun (WGS) entry which is preliminary data.</text>
</comment>
<evidence type="ECO:0000256" key="1">
    <source>
        <dbReference type="SAM" id="Phobius"/>
    </source>
</evidence>
<name>A0AA41SFX0_PAPNU</name>
<feature type="transmembrane region" description="Helical" evidence="1">
    <location>
        <begin position="181"/>
        <end position="204"/>
    </location>
</feature>
<gene>
    <name evidence="2" type="ORF">MKW94_004947</name>
</gene>
<sequence>MATASLLLEATSFLVRGESSKSSLNWNPLLKKTFPTTQIHFQPIRRNRNLFLKRSEINNFKVKCLLNSGEKEEEKERKGNSIDGFIQVISKAFKKVIQKPAIAAVILGLLLTYDPHSALAASGGRVGGRAFSSHSSSSSSSSRSYSPSTSSRGFAYSVPYSSPSLLGFGGGGLYVAPAFGFGAGSGFFLILAGFAAFVLVSGFLSDQSDGSVLTDTQKTTVIKLQVGLLGMARSLQMDLDKIAEVADTSTPSGLSYILQESTLAMLRHPEFCISGYSSVDVKRGIEDGEKRFNQLSIEERGKFDEETLVNVNNIKRQSTTSKRASGFSNEYIVITILVAAEGVHKLPAVNGSANLKEALQKLGSIPASKIMAVEVLWTPQNENDTLTERELLEDYPLLRPL</sequence>
<dbReference type="PANTHER" id="PTHR33975">
    <property type="entry name" value="MYELIN-ASSOCIATED OLIGODENDROCYTE BASIC PROTEIN"/>
    <property type="match status" value="1"/>
</dbReference>
<evidence type="ECO:0008006" key="4">
    <source>
        <dbReference type="Google" id="ProtNLM"/>
    </source>
</evidence>
<dbReference type="EMBL" id="JAJJMA010137853">
    <property type="protein sequence ID" value="MCL7033743.1"/>
    <property type="molecule type" value="Genomic_DNA"/>
</dbReference>
<reference evidence="2" key="1">
    <citation type="submission" date="2022-03" db="EMBL/GenBank/DDBJ databases">
        <title>A functionally conserved STORR gene fusion in Papaver species that diverged 16.8 million years ago.</title>
        <authorList>
            <person name="Catania T."/>
        </authorList>
    </citation>
    <scope>NUCLEOTIDE SEQUENCE</scope>
    <source>
        <strain evidence="2">S-191538</strain>
    </source>
</reference>
<dbReference type="Pfam" id="PF07466">
    <property type="entry name" value="DUF1517"/>
    <property type="match status" value="1"/>
</dbReference>
<dbReference type="InterPro" id="IPR053023">
    <property type="entry name" value="FLAP_modulator"/>
</dbReference>
<dbReference type="AlphaFoldDB" id="A0AA41SFX0"/>
<keyword evidence="1" id="KW-0472">Membrane</keyword>
<dbReference type="PANTHER" id="PTHR33975:SF2">
    <property type="entry name" value="MYELIN-ASSOCIATED OLIGODENDROCYTE BASIC PROTEIN"/>
    <property type="match status" value="1"/>
</dbReference>
<proteinExistence type="predicted"/>